<dbReference type="InterPro" id="IPR001227">
    <property type="entry name" value="Ac_transferase_dom_sf"/>
</dbReference>
<dbReference type="SUPFAM" id="SSF52151">
    <property type="entry name" value="FabD/lysophospholipase-like"/>
    <property type="match status" value="1"/>
</dbReference>
<reference evidence="5" key="1">
    <citation type="submission" date="2023-11" db="EMBL/GenBank/DDBJ databases">
        <authorList>
            <person name="De Vega J J."/>
            <person name="De Vega J J."/>
        </authorList>
    </citation>
    <scope>NUCLEOTIDE SEQUENCE</scope>
</reference>
<evidence type="ECO:0000259" key="4">
    <source>
        <dbReference type="PROSITE" id="PS52004"/>
    </source>
</evidence>
<dbReference type="InterPro" id="IPR014043">
    <property type="entry name" value="Acyl_transferase_dom"/>
</dbReference>
<dbReference type="Pfam" id="PF00109">
    <property type="entry name" value="ketoacyl-synt"/>
    <property type="match status" value="1"/>
</dbReference>
<dbReference type="GO" id="GO:0006633">
    <property type="term" value="P:fatty acid biosynthetic process"/>
    <property type="evidence" value="ECO:0007669"/>
    <property type="project" value="InterPro"/>
</dbReference>
<dbReference type="GO" id="GO:0004315">
    <property type="term" value="F:3-oxoacyl-[acyl-carrier-protein] synthase activity"/>
    <property type="evidence" value="ECO:0007669"/>
    <property type="project" value="InterPro"/>
</dbReference>
<dbReference type="Pfam" id="PF16073">
    <property type="entry name" value="SAT"/>
    <property type="match status" value="1"/>
</dbReference>
<dbReference type="InterPro" id="IPR032088">
    <property type="entry name" value="SAT"/>
</dbReference>
<keyword evidence="1" id="KW-0596">Phosphopantetheine</keyword>
<dbReference type="InterPro" id="IPR020841">
    <property type="entry name" value="PKS_Beta-ketoAc_synthase_dom"/>
</dbReference>
<dbReference type="InterPro" id="IPR014031">
    <property type="entry name" value="Ketoacyl_synth_C"/>
</dbReference>
<keyword evidence="2" id="KW-0597">Phosphoprotein</keyword>
<keyword evidence="6" id="KW-1185">Reference proteome</keyword>
<dbReference type="PROSITE" id="PS00606">
    <property type="entry name" value="KS3_1"/>
    <property type="match status" value="1"/>
</dbReference>
<name>A0AAD2HM81_9AGAR</name>
<proteinExistence type="predicted"/>
<organism evidence="5 6">
    <name type="scientific">Mycena citricolor</name>
    <dbReference type="NCBI Taxonomy" id="2018698"/>
    <lineage>
        <taxon>Eukaryota</taxon>
        <taxon>Fungi</taxon>
        <taxon>Dikarya</taxon>
        <taxon>Basidiomycota</taxon>
        <taxon>Agaricomycotina</taxon>
        <taxon>Agaricomycetes</taxon>
        <taxon>Agaricomycetidae</taxon>
        <taxon>Agaricales</taxon>
        <taxon>Marasmiineae</taxon>
        <taxon>Mycenaceae</taxon>
        <taxon>Mycena</taxon>
    </lineage>
</organism>
<dbReference type="InterPro" id="IPR050091">
    <property type="entry name" value="PKS_NRPS_Biosynth_Enz"/>
</dbReference>
<dbReference type="Proteomes" id="UP001295794">
    <property type="component" value="Unassembled WGS sequence"/>
</dbReference>
<comment type="caution">
    <text evidence="5">The sequence shown here is derived from an EMBL/GenBank/DDBJ whole genome shotgun (WGS) entry which is preliminary data.</text>
</comment>
<evidence type="ECO:0000256" key="3">
    <source>
        <dbReference type="ARBA" id="ARBA00022679"/>
    </source>
</evidence>
<evidence type="ECO:0000313" key="6">
    <source>
        <dbReference type="Proteomes" id="UP001295794"/>
    </source>
</evidence>
<dbReference type="CDD" id="cd00833">
    <property type="entry name" value="PKS"/>
    <property type="match status" value="1"/>
</dbReference>
<dbReference type="SMART" id="SM00825">
    <property type="entry name" value="PKS_KS"/>
    <property type="match status" value="1"/>
</dbReference>
<feature type="non-terminal residue" evidence="5">
    <location>
        <position position="1029"/>
    </location>
</feature>
<dbReference type="Pfam" id="PF00698">
    <property type="entry name" value="Acyl_transf_1"/>
    <property type="match status" value="1"/>
</dbReference>
<protein>
    <recommendedName>
        <fullName evidence="4">Ketosynthase family 3 (KS3) domain-containing protein</fullName>
    </recommendedName>
</protein>
<evidence type="ECO:0000256" key="1">
    <source>
        <dbReference type="ARBA" id="ARBA00022450"/>
    </source>
</evidence>
<dbReference type="Gene3D" id="3.30.70.3290">
    <property type="match status" value="1"/>
</dbReference>
<gene>
    <name evidence="5" type="ORF">MYCIT1_LOCUS27171</name>
</gene>
<dbReference type="Gene3D" id="3.40.366.10">
    <property type="entry name" value="Malonyl-Coenzyme A Acyl Carrier Protein, domain 2"/>
    <property type="match status" value="3"/>
</dbReference>
<dbReference type="GO" id="GO:0004312">
    <property type="term" value="F:fatty acid synthase activity"/>
    <property type="evidence" value="ECO:0007669"/>
    <property type="project" value="TreeGrafter"/>
</dbReference>
<keyword evidence="3" id="KW-0808">Transferase</keyword>
<dbReference type="InterPro" id="IPR014030">
    <property type="entry name" value="Ketoacyl_synth_N"/>
</dbReference>
<dbReference type="Pfam" id="PF22621">
    <property type="entry name" value="CurL-like_PKS_C"/>
    <property type="match status" value="1"/>
</dbReference>
<dbReference type="InterPro" id="IPR016035">
    <property type="entry name" value="Acyl_Trfase/lysoPLipase"/>
</dbReference>
<dbReference type="InterPro" id="IPR016039">
    <property type="entry name" value="Thiolase-like"/>
</dbReference>
<evidence type="ECO:0000313" key="5">
    <source>
        <dbReference type="EMBL" id="CAK5277980.1"/>
    </source>
</evidence>
<dbReference type="PROSITE" id="PS52004">
    <property type="entry name" value="KS3_2"/>
    <property type="match status" value="1"/>
</dbReference>
<dbReference type="PANTHER" id="PTHR43775:SF37">
    <property type="entry name" value="SI:DKEY-61P9.11"/>
    <property type="match status" value="1"/>
</dbReference>
<feature type="domain" description="Ketosynthase family 3 (KS3)" evidence="4">
    <location>
        <begin position="391"/>
        <end position="820"/>
    </location>
</feature>
<dbReference type="Gene3D" id="3.40.47.10">
    <property type="match status" value="1"/>
</dbReference>
<dbReference type="InterPro" id="IPR018201">
    <property type="entry name" value="Ketoacyl_synth_AS"/>
</dbReference>
<dbReference type="PANTHER" id="PTHR43775">
    <property type="entry name" value="FATTY ACID SYNTHASE"/>
    <property type="match status" value="1"/>
</dbReference>
<evidence type="ECO:0000256" key="2">
    <source>
        <dbReference type="ARBA" id="ARBA00022553"/>
    </source>
</evidence>
<sequence length="1029" mass="112735">MNPSGPVRNASAKSILLFAGQGTSGLSALKCQAQVVSETPLGATLLLACYEAFHRELASLTSQELRLTGLSREDFDGCNTVLCPAQKYLWNPILSGTTLLLAQSLQYLSYIKQLHPKHPEKLFTDALDCTQVVLGFSSGLLAACVAATSNDIATYILHTIQAYQVAFWVGVHAQSYRVKVLSSVSASKFQNKSWTLVIMGASEDVIASEIDKFLEDLDSNVLSITAVFSKTRIAVSGHPDVLIRFEQSLRPLYTTHWTNVDSLYHSSDHLLTSQAVLTDLQKHNVCFPTYAMVKVPIYNSRTGQAINGNYVSTATLLECIIDLILVYPVCWNQVLYSVLEDLRFLNSSFMLINFGPSNGLFRELTLDLREILSDTRDLTNLSIPSISLPRHDPVAIVGMAINMPGAENIHELWDILQDGLNMASKIPEERFNIATYTSNEPGTCRMRASHGNFLEHVDNFDAAFFNISPREAMSMDPQQRLLLHAAYNALEDAGYTPDSTSTWSRETFGCYFGVATGDYVHNLQDNMDVYYSTGTLRAFLSGRISYIMKFGGPSLVIDTACSSSNVALYLGVRALMNNDCKACLVGGVNAILSPDMFLGLDHGHFLSPTGQCKTFDASADGYCRGEGVGVFVLKQLKDALIEHDQIYGIIRGAEVNQSGQAPSITYPHQSAQALLLQNLLHNANVLPAEINLVECHGTGTQAGDPNEVTALRTILAGSSSQRQQNNPLFFTSIKANIGHLEAASGAAGLAKILLMLKYKLIPQQISLKKLNPLIRPLENDNIIINQRNTHWPVPIPGCPRMAVLNNFGAAGSNSAVLIQENTHILGDQISSPPYLFGLSAKSVKDLEKLSQKYIAWILNDSQKGHIHLGNLSYTMTARRLIHPYRFAFSASSIQEVVHNLGNMKTEVQCFSPHSIVYMFSGHGMHYPGMGKDLYKLFPVFQASIDNSENILKDHGFESILPLLLNNTVSNADDIRSSHTAVFALECGLAELWQSWGIVPHAVVGHSLGEYAALVIAGVLSKRDALIIVA</sequence>
<dbReference type="EMBL" id="CAVNYO010000421">
    <property type="protein sequence ID" value="CAK5277980.1"/>
    <property type="molecule type" value="Genomic_DNA"/>
</dbReference>
<dbReference type="SMART" id="SM00827">
    <property type="entry name" value="PKS_AT"/>
    <property type="match status" value="1"/>
</dbReference>
<accession>A0AAD2HM81</accession>
<dbReference type="GO" id="GO:0044550">
    <property type="term" value="P:secondary metabolite biosynthetic process"/>
    <property type="evidence" value="ECO:0007669"/>
    <property type="project" value="TreeGrafter"/>
</dbReference>
<dbReference type="SUPFAM" id="SSF53901">
    <property type="entry name" value="Thiolase-like"/>
    <property type="match status" value="1"/>
</dbReference>
<dbReference type="Pfam" id="PF02801">
    <property type="entry name" value="Ketoacyl-synt_C"/>
    <property type="match status" value="1"/>
</dbReference>
<dbReference type="AlphaFoldDB" id="A0AAD2HM81"/>